<protein>
    <submittedName>
        <fullName evidence="2">Uncharacterized protein</fullName>
    </submittedName>
</protein>
<accession>A0ABD2NRF4</accession>
<comment type="caution">
    <text evidence="2">The sequence shown here is derived from an EMBL/GenBank/DDBJ whole genome shotgun (WGS) entry which is preliminary data.</text>
</comment>
<dbReference type="Proteomes" id="UP001516400">
    <property type="component" value="Unassembled WGS sequence"/>
</dbReference>
<evidence type="ECO:0000313" key="3">
    <source>
        <dbReference type="Proteomes" id="UP001516400"/>
    </source>
</evidence>
<name>A0ABD2NRF4_9CUCU</name>
<feature type="non-terminal residue" evidence="2">
    <location>
        <position position="75"/>
    </location>
</feature>
<feature type="region of interest" description="Disordered" evidence="1">
    <location>
        <begin position="1"/>
        <end position="75"/>
    </location>
</feature>
<evidence type="ECO:0000256" key="1">
    <source>
        <dbReference type="SAM" id="MobiDB-lite"/>
    </source>
</evidence>
<proteinExistence type="predicted"/>
<reference evidence="2 3" key="1">
    <citation type="journal article" date="2021" name="BMC Biol.">
        <title>Horizontally acquired antibacterial genes associated with adaptive radiation of ladybird beetles.</title>
        <authorList>
            <person name="Li H.S."/>
            <person name="Tang X.F."/>
            <person name="Huang Y.H."/>
            <person name="Xu Z.Y."/>
            <person name="Chen M.L."/>
            <person name="Du X.Y."/>
            <person name="Qiu B.Y."/>
            <person name="Chen P.T."/>
            <person name="Zhang W."/>
            <person name="Slipinski A."/>
            <person name="Escalona H.E."/>
            <person name="Waterhouse R.M."/>
            <person name="Zwick A."/>
            <person name="Pang H."/>
        </authorList>
    </citation>
    <scope>NUCLEOTIDE SEQUENCE [LARGE SCALE GENOMIC DNA]</scope>
    <source>
        <strain evidence="2">SYSU2018</strain>
    </source>
</reference>
<keyword evidence="3" id="KW-1185">Reference proteome</keyword>
<dbReference type="AlphaFoldDB" id="A0ABD2NRF4"/>
<feature type="compositionally biased region" description="Polar residues" evidence="1">
    <location>
        <begin position="17"/>
        <end position="26"/>
    </location>
</feature>
<dbReference type="EMBL" id="JABFTP020000144">
    <property type="protein sequence ID" value="KAL3281204.1"/>
    <property type="molecule type" value="Genomic_DNA"/>
</dbReference>
<evidence type="ECO:0000313" key="2">
    <source>
        <dbReference type="EMBL" id="KAL3281204.1"/>
    </source>
</evidence>
<gene>
    <name evidence="2" type="ORF">HHI36_004419</name>
</gene>
<feature type="compositionally biased region" description="Basic and acidic residues" evidence="1">
    <location>
        <begin position="1"/>
        <end position="10"/>
    </location>
</feature>
<sequence length="75" mass="8528">MIAPKERKSDNIPLADLSSSSYSTQNEMRRNRTQTENVIVHEDESSSSEVEQPGQDFNRSRSEWLFGESHGPLCT</sequence>
<organism evidence="2 3">
    <name type="scientific">Cryptolaemus montrouzieri</name>
    <dbReference type="NCBI Taxonomy" id="559131"/>
    <lineage>
        <taxon>Eukaryota</taxon>
        <taxon>Metazoa</taxon>
        <taxon>Ecdysozoa</taxon>
        <taxon>Arthropoda</taxon>
        <taxon>Hexapoda</taxon>
        <taxon>Insecta</taxon>
        <taxon>Pterygota</taxon>
        <taxon>Neoptera</taxon>
        <taxon>Endopterygota</taxon>
        <taxon>Coleoptera</taxon>
        <taxon>Polyphaga</taxon>
        <taxon>Cucujiformia</taxon>
        <taxon>Coccinelloidea</taxon>
        <taxon>Coccinellidae</taxon>
        <taxon>Scymninae</taxon>
        <taxon>Scymnini</taxon>
        <taxon>Cryptolaemus</taxon>
    </lineage>
</organism>